<dbReference type="Pfam" id="PF04229">
    <property type="entry name" value="GrpB"/>
    <property type="match status" value="1"/>
</dbReference>
<sequence>MTLTSKISPYDPQWPLLFTTEKRRIAKGFGAELIETHHVGSTAVPGLCAKPEIDILVVVSEHVNEAARGEFMHTLGYVRGTDLSIDHHFYRRDVDGVRTHKIHVCIAGHGQIARMLRFRDLLRENGSIRQQYQDLKLRLEANNREGIAEYLAHKAPYIDALMDTQLEE</sequence>
<dbReference type="PANTHER" id="PTHR34822:SF1">
    <property type="entry name" value="GRPB FAMILY PROTEIN"/>
    <property type="match status" value="1"/>
</dbReference>
<name>A0A1H5FM68_9PSED</name>
<dbReference type="PANTHER" id="PTHR34822">
    <property type="entry name" value="GRPB DOMAIN PROTEIN (AFU_ORTHOLOGUE AFUA_1G01530)"/>
    <property type="match status" value="1"/>
</dbReference>
<accession>A0A1H5FM68</accession>
<dbReference type="EMBL" id="FNTF01000002">
    <property type="protein sequence ID" value="SEE04018.1"/>
    <property type="molecule type" value="Genomic_DNA"/>
</dbReference>
<dbReference type="Proteomes" id="UP000183114">
    <property type="component" value="Unassembled WGS sequence"/>
</dbReference>
<organism evidence="1 2">
    <name type="scientific">Pseudomonas frederiksbergensis</name>
    <dbReference type="NCBI Taxonomy" id="104087"/>
    <lineage>
        <taxon>Bacteria</taxon>
        <taxon>Pseudomonadati</taxon>
        <taxon>Pseudomonadota</taxon>
        <taxon>Gammaproteobacteria</taxon>
        <taxon>Pseudomonadales</taxon>
        <taxon>Pseudomonadaceae</taxon>
        <taxon>Pseudomonas</taxon>
    </lineage>
</organism>
<proteinExistence type="predicted"/>
<evidence type="ECO:0000313" key="1">
    <source>
        <dbReference type="EMBL" id="SEE04018.1"/>
    </source>
</evidence>
<dbReference type="RefSeq" id="WP_074878117.1">
    <property type="nucleotide sequence ID" value="NZ_FNTF01000002.1"/>
</dbReference>
<dbReference type="InterPro" id="IPR043519">
    <property type="entry name" value="NT_sf"/>
</dbReference>
<gene>
    <name evidence="1" type="ORF">SAMN04490185_4797</name>
</gene>
<dbReference type="InterPro" id="IPR007344">
    <property type="entry name" value="GrpB/CoaE"/>
</dbReference>
<dbReference type="Gene3D" id="3.30.460.10">
    <property type="entry name" value="Beta Polymerase, domain 2"/>
    <property type="match status" value="1"/>
</dbReference>
<dbReference type="AlphaFoldDB" id="A0A1H5FM68"/>
<dbReference type="SUPFAM" id="SSF81301">
    <property type="entry name" value="Nucleotidyltransferase"/>
    <property type="match status" value="1"/>
</dbReference>
<protein>
    <submittedName>
        <fullName evidence="1">GrpB domain, predicted nucleotidyltransferase, UPF0157 family</fullName>
    </submittedName>
</protein>
<dbReference type="GO" id="GO:0016740">
    <property type="term" value="F:transferase activity"/>
    <property type="evidence" value="ECO:0007669"/>
    <property type="project" value="UniProtKB-KW"/>
</dbReference>
<keyword evidence="1" id="KW-0808">Transferase</keyword>
<reference evidence="1 2" key="1">
    <citation type="submission" date="2016-10" db="EMBL/GenBank/DDBJ databases">
        <authorList>
            <person name="de Groot N.N."/>
        </authorList>
    </citation>
    <scope>NUCLEOTIDE SEQUENCE [LARGE SCALE GENOMIC DNA]</scope>
    <source>
        <strain evidence="1 2">BS3655</strain>
    </source>
</reference>
<evidence type="ECO:0000313" key="2">
    <source>
        <dbReference type="Proteomes" id="UP000183114"/>
    </source>
</evidence>